<dbReference type="InterPro" id="IPR013785">
    <property type="entry name" value="Aldolase_TIM"/>
</dbReference>
<keyword evidence="4" id="KW-0285">Flavoprotein</keyword>
<evidence type="ECO:0000256" key="4">
    <source>
        <dbReference type="ARBA" id="ARBA00022630"/>
    </source>
</evidence>
<dbReference type="InterPro" id="IPR004136">
    <property type="entry name" value="NMO"/>
</dbReference>
<comment type="similarity">
    <text evidence="2">Belongs to the nitronate monooxygenase family. NMO class I subfamily.</text>
</comment>
<evidence type="ECO:0000256" key="5">
    <source>
        <dbReference type="ARBA" id="ARBA00022643"/>
    </source>
</evidence>
<dbReference type="AlphaFoldDB" id="A0A6N6VVT6"/>
<comment type="catalytic activity">
    <reaction evidence="9">
        <text>3 propionate 3-nitronate + 3 O2 + H2O = 3 3-oxopropanoate + 2 nitrate + nitrite + H2O2 + 3 H(+)</text>
        <dbReference type="Rhea" id="RHEA:57332"/>
        <dbReference type="ChEBI" id="CHEBI:15377"/>
        <dbReference type="ChEBI" id="CHEBI:15378"/>
        <dbReference type="ChEBI" id="CHEBI:15379"/>
        <dbReference type="ChEBI" id="CHEBI:16240"/>
        <dbReference type="ChEBI" id="CHEBI:16301"/>
        <dbReference type="ChEBI" id="CHEBI:17632"/>
        <dbReference type="ChEBI" id="CHEBI:33190"/>
        <dbReference type="ChEBI" id="CHEBI:136067"/>
    </reaction>
</comment>
<gene>
    <name evidence="10" type="ORF">GCL60_08185</name>
</gene>
<evidence type="ECO:0000313" key="10">
    <source>
        <dbReference type="EMBL" id="KAB8038829.1"/>
    </source>
</evidence>
<evidence type="ECO:0000256" key="8">
    <source>
        <dbReference type="ARBA" id="ARBA00031155"/>
    </source>
</evidence>
<comment type="cofactor">
    <cofactor evidence="1">
        <name>FMN</name>
        <dbReference type="ChEBI" id="CHEBI:58210"/>
    </cofactor>
</comment>
<dbReference type="GO" id="GO:0009636">
    <property type="term" value="P:response to toxic substance"/>
    <property type="evidence" value="ECO:0007669"/>
    <property type="project" value="UniProtKB-KW"/>
</dbReference>
<keyword evidence="5" id="KW-0288">FMN</keyword>
<dbReference type="Proteomes" id="UP000437748">
    <property type="component" value="Unassembled WGS sequence"/>
</dbReference>
<keyword evidence="6" id="KW-0560">Oxidoreductase</keyword>
<organism evidence="10 11">
    <name type="scientific">Silvanigrella paludirubra</name>
    <dbReference type="NCBI Taxonomy" id="2499159"/>
    <lineage>
        <taxon>Bacteria</taxon>
        <taxon>Pseudomonadati</taxon>
        <taxon>Bdellovibrionota</taxon>
        <taxon>Oligoflexia</taxon>
        <taxon>Silvanigrellales</taxon>
        <taxon>Silvanigrellaceae</taxon>
        <taxon>Silvanigrella</taxon>
    </lineage>
</organism>
<dbReference type="CDD" id="cd04730">
    <property type="entry name" value="NPD_like"/>
    <property type="match status" value="1"/>
</dbReference>
<evidence type="ECO:0000313" key="11">
    <source>
        <dbReference type="Proteomes" id="UP000437748"/>
    </source>
</evidence>
<dbReference type="Gene3D" id="3.20.20.70">
    <property type="entry name" value="Aldolase class I"/>
    <property type="match status" value="1"/>
</dbReference>
<evidence type="ECO:0000256" key="6">
    <source>
        <dbReference type="ARBA" id="ARBA00023002"/>
    </source>
</evidence>
<evidence type="ECO:0000256" key="7">
    <source>
        <dbReference type="ARBA" id="ARBA00023033"/>
    </source>
</evidence>
<proteinExistence type="inferred from homology"/>
<dbReference type="PANTHER" id="PTHR42747:SF3">
    <property type="entry name" value="NITRONATE MONOOXYGENASE-RELATED"/>
    <property type="match status" value="1"/>
</dbReference>
<evidence type="ECO:0000256" key="1">
    <source>
        <dbReference type="ARBA" id="ARBA00001917"/>
    </source>
</evidence>
<dbReference type="PANTHER" id="PTHR42747">
    <property type="entry name" value="NITRONATE MONOOXYGENASE-RELATED"/>
    <property type="match status" value="1"/>
</dbReference>
<accession>A0A6N6VVT6</accession>
<name>A0A6N6VVT6_9BACT</name>
<reference evidence="10 11" key="1">
    <citation type="submission" date="2019-10" db="EMBL/GenBank/DDBJ databases">
        <title>New species of Slilvanegrellaceae.</title>
        <authorList>
            <person name="Pitt A."/>
            <person name="Hahn M.W."/>
        </authorList>
    </citation>
    <scope>NUCLEOTIDE SEQUENCE [LARGE SCALE GENOMIC DNA]</scope>
    <source>
        <strain evidence="10 11">SP-Ram-0.45-NSY-1</strain>
    </source>
</reference>
<evidence type="ECO:0000256" key="9">
    <source>
        <dbReference type="ARBA" id="ARBA00049401"/>
    </source>
</evidence>
<dbReference type="RefSeq" id="WP_153420199.1">
    <property type="nucleotide sequence ID" value="NZ_WFLM01000003.1"/>
</dbReference>
<keyword evidence="11" id="KW-1185">Reference proteome</keyword>
<protein>
    <recommendedName>
        <fullName evidence="8">Propionate 3-nitronate monooxygenase</fullName>
    </recommendedName>
</protein>
<dbReference type="GO" id="GO:0018580">
    <property type="term" value="F:nitronate monooxygenase activity"/>
    <property type="evidence" value="ECO:0007669"/>
    <property type="project" value="InterPro"/>
</dbReference>
<keyword evidence="7 10" id="KW-0503">Monooxygenase</keyword>
<evidence type="ECO:0000256" key="3">
    <source>
        <dbReference type="ARBA" id="ARBA00022575"/>
    </source>
</evidence>
<dbReference type="SUPFAM" id="SSF51412">
    <property type="entry name" value="Inosine monophosphate dehydrogenase (IMPDH)"/>
    <property type="match status" value="1"/>
</dbReference>
<dbReference type="Pfam" id="PF03060">
    <property type="entry name" value="NMO"/>
    <property type="match status" value="1"/>
</dbReference>
<dbReference type="EMBL" id="WFLM01000003">
    <property type="protein sequence ID" value="KAB8038829.1"/>
    <property type="molecule type" value="Genomic_DNA"/>
</dbReference>
<evidence type="ECO:0000256" key="2">
    <source>
        <dbReference type="ARBA" id="ARBA00009881"/>
    </source>
</evidence>
<dbReference type="OrthoDB" id="5295714at2"/>
<sequence length="344" mass="38014">MSYHPGSYGAGGASSPNLVAAVANEGVLGFLAAGYLSTEILEKQIIETKSKTNKIFGVNLFIIDPLIQNNFIKPENICAIEKELGIFKTKKIKIHIDEEIENKIDIIIKHNVKIVSFTFGLPNKKIIEKLKKHNIYTIGSSTNIIEAKIIEELGLDAVVAQGIEAGGHRASFLNHNLRDEIGLISLLQEFQGLIQIPVIASGGIITGKSLLAVETLGATSSQIGTGFLLTEESGIPKSYKESLLNCHSHETILTEYVSGKKARGKFNLLIENLQSKKTKKAEFPIQNSMTKDIRAFASKNENPDFMSLWCGQSVWKIKKIISAKQFIFNIMAEYQEEINKIKKL</sequence>
<keyword evidence="3" id="KW-0216">Detoxification</keyword>
<comment type="caution">
    <text evidence="10">The sequence shown here is derived from an EMBL/GenBank/DDBJ whole genome shotgun (WGS) entry which is preliminary data.</text>
</comment>